<dbReference type="SMART" id="SM00345">
    <property type="entry name" value="HTH_GNTR"/>
    <property type="match status" value="1"/>
</dbReference>
<accession>A0A412PHQ5</accession>
<dbReference type="Gene3D" id="3.40.640.10">
    <property type="entry name" value="Type I PLP-dependent aspartate aminotransferase-like (Major domain)"/>
    <property type="match status" value="1"/>
</dbReference>
<dbReference type="AlphaFoldDB" id="A0A412PHQ5"/>
<feature type="domain" description="HTH gntR-type" evidence="6">
    <location>
        <begin position="5"/>
        <end position="73"/>
    </location>
</feature>
<evidence type="ECO:0000313" key="7">
    <source>
        <dbReference type="EMBL" id="RGT57716.1"/>
    </source>
</evidence>
<evidence type="ECO:0000256" key="5">
    <source>
        <dbReference type="ARBA" id="ARBA00023163"/>
    </source>
</evidence>
<dbReference type="CDD" id="cd07377">
    <property type="entry name" value="WHTH_GntR"/>
    <property type="match status" value="1"/>
</dbReference>
<comment type="caution">
    <text evidence="7">The sequence shown here is derived from an EMBL/GenBank/DDBJ whole genome shotgun (WGS) entry which is preliminary data.</text>
</comment>
<organism evidence="7 8">
    <name type="scientific">Solobacterium moorei</name>
    <dbReference type="NCBI Taxonomy" id="102148"/>
    <lineage>
        <taxon>Bacteria</taxon>
        <taxon>Bacillati</taxon>
        <taxon>Bacillota</taxon>
        <taxon>Erysipelotrichia</taxon>
        <taxon>Erysipelotrichales</taxon>
        <taxon>Erysipelotrichaceae</taxon>
        <taxon>Solobacterium</taxon>
    </lineage>
</organism>
<evidence type="ECO:0000256" key="3">
    <source>
        <dbReference type="ARBA" id="ARBA00023015"/>
    </source>
</evidence>
<dbReference type="EMBL" id="QRWX01000001">
    <property type="protein sequence ID" value="RGT57716.1"/>
    <property type="molecule type" value="Genomic_DNA"/>
</dbReference>
<evidence type="ECO:0000313" key="8">
    <source>
        <dbReference type="Proteomes" id="UP000284731"/>
    </source>
</evidence>
<dbReference type="PROSITE" id="PS50949">
    <property type="entry name" value="HTH_GNTR"/>
    <property type="match status" value="1"/>
</dbReference>
<keyword evidence="3" id="KW-0805">Transcription regulation</keyword>
<dbReference type="InterPro" id="IPR051446">
    <property type="entry name" value="HTH_trans_reg/aminotransferase"/>
</dbReference>
<dbReference type="GO" id="GO:0008483">
    <property type="term" value="F:transaminase activity"/>
    <property type="evidence" value="ECO:0007669"/>
    <property type="project" value="UniProtKB-KW"/>
</dbReference>
<evidence type="ECO:0000256" key="2">
    <source>
        <dbReference type="ARBA" id="ARBA00022898"/>
    </source>
</evidence>
<dbReference type="InterPro" id="IPR015421">
    <property type="entry name" value="PyrdxlP-dep_Trfase_major"/>
</dbReference>
<keyword evidence="7" id="KW-0808">Transferase</keyword>
<dbReference type="Gene3D" id="1.10.10.10">
    <property type="entry name" value="Winged helix-like DNA-binding domain superfamily/Winged helix DNA-binding domain"/>
    <property type="match status" value="1"/>
</dbReference>
<dbReference type="CDD" id="cd00609">
    <property type="entry name" value="AAT_like"/>
    <property type="match status" value="1"/>
</dbReference>
<dbReference type="PANTHER" id="PTHR46577:SF1">
    <property type="entry name" value="HTH-TYPE TRANSCRIPTIONAL REGULATORY PROTEIN GABR"/>
    <property type="match status" value="1"/>
</dbReference>
<dbReference type="Proteomes" id="UP000284731">
    <property type="component" value="Unassembled WGS sequence"/>
</dbReference>
<gene>
    <name evidence="7" type="ORF">DWX20_01320</name>
</gene>
<comment type="similarity">
    <text evidence="1">In the C-terminal section; belongs to the class-I pyridoxal-phosphate-dependent aminotransferase family.</text>
</comment>
<dbReference type="GO" id="GO:0030170">
    <property type="term" value="F:pyridoxal phosphate binding"/>
    <property type="evidence" value="ECO:0007669"/>
    <property type="project" value="InterPro"/>
</dbReference>
<dbReference type="InterPro" id="IPR036390">
    <property type="entry name" value="WH_DNA-bd_sf"/>
</dbReference>
<dbReference type="RefSeq" id="WP_118764189.1">
    <property type="nucleotide sequence ID" value="NZ_CABJCF010000001.1"/>
</dbReference>
<dbReference type="GO" id="GO:0003677">
    <property type="term" value="F:DNA binding"/>
    <property type="evidence" value="ECO:0007669"/>
    <property type="project" value="UniProtKB-KW"/>
</dbReference>
<dbReference type="InterPro" id="IPR015424">
    <property type="entry name" value="PyrdxlP-dep_Trfase"/>
</dbReference>
<dbReference type="InterPro" id="IPR000524">
    <property type="entry name" value="Tscrpt_reg_HTH_GntR"/>
</dbReference>
<dbReference type="InterPro" id="IPR036388">
    <property type="entry name" value="WH-like_DNA-bd_sf"/>
</dbReference>
<keyword evidence="4" id="KW-0238">DNA-binding</keyword>
<dbReference type="SUPFAM" id="SSF53383">
    <property type="entry name" value="PLP-dependent transferases"/>
    <property type="match status" value="1"/>
</dbReference>
<dbReference type="Pfam" id="PF00392">
    <property type="entry name" value="GntR"/>
    <property type="match status" value="1"/>
</dbReference>
<dbReference type="Pfam" id="PF00155">
    <property type="entry name" value="Aminotran_1_2"/>
    <property type="match status" value="1"/>
</dbReference>
<protein>
    <submittedName>
        <fullName evidence="7">PLP-dependent aminotransferase family protein</fullName>
    </submittedName>
</protein>
<keyword evidence="2" id="KW-0663">Pyridoxal phosphate</keyword>
<dbReference type="GO" id="GO:0003700">
    <property type="term" value="F:DNA-binding transcription factor activity"/>
    <property type="evidence" value="ECO:0007669"/>
    <property type="project" value="InterPro"/>
</dbReference>
<proteinExistence type="inferred from homology"/>
<keyword evidence="7" id="KW-0032">Aminotransferase</keyword>
<evidence type="ECO:0000256" key="1">
    <source>
        <dbReference type="ARBA" id="ARBA00005384"/>
    </source>
</evidence>
<evidence type="ECO:0000259" key="6">
    <source>
        <dbReference type="PROSITE" id="PS50949"/>
    </source>
</evidence>
<name>A0A412PHQ5_9FIRM</name>
<sequence length="350" mass="40485">MNNKTKAYMDLYLKIRNDIIRGIYQTGDKLPSKRILADKENVSVITVAHAYELLASEGYITSRMRSGYYVSYLEKDFFSAKEDSSIEISPEMQITNDKLFSSNVFAMAARKVLSMRQDVLLTKSPWNGLVYLRKTIASYLARVRGIYVDPEQIIIGSGSEYFYGILVSMIGRDKVYAIENPSYEKISLMYEAENVRLIRMKLGKNGILNSELQKNHADVLHVTPYHSYPSGSTTDINKRKQYIHWAKDNHAWIVEDDYDSEYTLGMNGRETLYALDDEQVIYLNTFSNTIAPSVRIGYMILPKKNLKQFQDRISFRSNTVSTLMQYIVAELIQNGSFERHINRVRKKMRK</sequence>
<keyword evidence="5" id="KW-0804">Transcription</keyword>
<dbReference type="InterPro" id="IPR004839">
    <property type="entry name" value="Aminotransferase_I/II_large"/>
</dbReference>
<dbReference type="PANTHER" id="PTHR46577">
    <property type="entry name" value="HTH-TYPE TRANSCRIPTIONAL REGULATORY PROTEIN GABR"/>
    <property type="match status" value="1"/>
</dbReference>
<dbReference type="SUPFAM" id="SSF46785">
    <property type="entry name" value="Winged helix' DNA-binding domain"/>
    <property type="match status" value="1"/>
</dbReference>
<evidence type="ECO:0000256" key="4">
    <source>
        <dbReference type="ARBA" id="ARBA00023125"/>
    </source>
</evidence>
<reference evidence="7 8" key="1">
    <citation type="submission" date="2018-08" db="EMBL/GenBank/DDBJ databases">
        <title>A genome reference for cultivated species of the human gut microbiota.</title>
        <authorList>
            <person name="Zou Y."/>
            <person name="Xue W."/>
            <person name="Luo G."/>
        </authorList>
    </citation>
    <scope>NUCLEOTIDE SEQUENCE [LARGE SCALE GENOMIC DNA]</scope>
    <source>
        <strain evidence="7 8">AF18-46</strain>
    </source>
</reference>